<evidence type="ECO:0000313" key="13">
    <source>
        <dbReference type="Proteomes" id="UP000198644"/>
    </source>
</evidence>
<dbReference type="InterPro" id="IPR014001">
    <property type="entry name" value="Helicase_ATP-bd"/>
</dbReference>
<sequence length="949" mass="106176">METPAFAVGQRWVSHSDAGLGLGIVTDVSGRTVTLGFPAADEERTYASDSAPLSRIAFQMGDEIETFDGQVLTVQAVDEMGGVLVYHAVDETGNLQEISEVRLASQVSFSAPHQRLFAGQFDRNGAFRLRLATLEHQDRLARSTVQGLLGARTQHLPHQLYIAHEVARRFAPRVLLADEVGLGKTIEAGLILHYQLHTGLARRVLIVVPESLIHQWLVEMLRRFNLRFSIVDHSNYQALAESGSDMDLDQDPGNPFEDSQLVLCSLDFLTGHTLAQRDAVAAGWDLMVVDEAHHLGWSPERASREYVTVESLAEETRGLLLLTATPEQAGEESHFARLRLLDPHRFHDLEAFRQQEADYQRVNGVVRDLLDAGEVPTDHRRQVLRDWLGDDLERLEADPDPVRAIVDALLDRHGTGRVLFRNTRASVEGFSGRRLHTYPLPCPELYREQGQITGEDGLTPEQSFTDETWLAEDPRVGWLEKTLKGLKKEKVVVICAHAETAMALEVHLQLRAGIRSAAFHEHLSLIERDRAAAYFAEDEQGAQALICSEIGSEGRNFQFAHHLVLFDLPANPDLLEQRIGRLDRIGQGDVIELHVPWLEGTATEVQLAWFHDGLNAFEKSCAIGVPVQEQVREQWQRAIEGVSGEMAPLVEQTRALASELRQRLEEGRDALIELNSCRRDVAEELIAGIEQEEDDDRVREYVHTACDIFGVDVEEHSTDADILKPSEQRHSGQLELVPDDGITVTWSREKALQREDMAFMSWEHPLVTGVMDSVLGSGLGKAALATMSVKGLQPGTLMLEAVFVVHCPAPEHLQLSRYLPLSPRRLLVDVNGRDLTNVLPHDRLNGMCSNIPRRTAQTVVPRIRAEVETMVDHARALAEPEFEPTRKAALDQVRRMLEPEIRRLEALQRYNPAIREEEVAFFRDQLAAAETAISRAELALEGIRVVITA</sequence>
<dbReference type="InterPro" id="IPR038718">
    <property type="entry name" value="SNF2-like_sf"/>
</dbReference>
<dbReference type="GO" id="GO:0006355">
    <property type="term" value="P:regulation of DNA-templated transcription"/>
    <property type="evidence" value="ECO:0007669"/>
    <property type="project" value="UniProtKB-UniRule"/>
</dbReference>
<dbReference type="EMBL" id="FOYW01000003">
    <property type="protein sequence ID" value="SFR81415.1"/>
    <property type="molecule type" value="Genomic_DNA"/>
</dbReference>
<evidence type="ECO:0000256" key="3">
    <source>
        <dbReference type="ARBA" id="ARBA00022806"/>
    </source>
</evidence>
<reference evidence="12 13" key="1">
    <citation type="submission" date="2016-10" db="EMBL/GenBank/DDBJ databases">
        <authorList>
            <person name="de Groot N.N."/>
        </authorList>
    </citation>
    <scope>NUCLEOTIDE SEQUENCE [LARGE SCALE GENOMIC DNA]</scope>
    <source>
        <strain evidence="12 13">CGMCC 1.9167</strain>
    </source>
</reference>
<gene>
    <name evidence="9" type="primary">rapA</name>
    <name evidence="12" type="ORF">SAMN05216203_3175</name>
</gene>
<dbReference type="PANTHER" id="PTHR45766:SF6">
    <property type="entry name" value="SWI_SNF-RELATED MATRIX-ASSOCIATED ACTIN-DEPENDENT REGULATOR OF CHROMATIN SUBFAMILY A-LIKE PROTEIN 1"/>
    <property type="match status" value="1"/>
</dbReference>
<dbReference type="GO" id="GO:0003677">
    <property type="term" value="F:DNA binding"/>
    <property type="evidence" value="ECO:0007669"/>
    <property type="project" value="UniProtKB-KW"/>
</dbReference>
<dbReference type="Pfam" id="PF12137">
    <property type="entry name" value="RapA_C"/>
    <property type="match status" value="1"/>
</dbReference>
<dbReference type="SMART" id="SM00487">
    <property type="entry name" value="DEXDc"/>
    <property type="match status" value="1"/>
</dbReference>
<evidence type="ECO:0000259" key="11">
    <source>
        <dbReference type="PROSITE" id="PS51194"/>
    </source>
</evidence>
<name>A0A1I6JR19_9GAMM</name>
<dbReference type="HAMAP" id="MF_01821">
    <property type="entry name" value="Helicase_RapA"/>
    <property type="match status" value="1"/>
</dbReference>
<keyword evidence="7 9" id="KW-0010">Activator</keyword>
<protein>
    <recommendedName>
        <fullName evidence="9">RNA polymerase-associated protein RapA</fullName>
        <ecNumber evidence="9">3.6.4.-</ecNumber>
    </recommendedName>
    <alternativeName>
        <fullName evidence="9">ATP-dependent helicase HepA</fullName>
    </alternativeName>
</protein>
<keyword evidence="6 9" id="KW-0238">DNA-binding</keyword>
<evidence type="ECO:0000256" key="7">
    <source>
        <dbReference type="ARBA" id="ARBA00023159"/>
    </source>
</evidence>
<dbReference type="Pfam" id="PF00176">
    <property type="entry name" value="SNF2-rel_dom"/>
    <property type="match status" value="1"/>
</dbReference>
<comment type="function">
    <text evidence="9">Transcription regulator that activates transcription by stimulating RNA polymerase (RNAP) recycling in case of stress conditions such as supercoiled DNA or high salt concentrations. Probably acts by releasing the RNAP, when it is trapped or immobilized on tightly supercoiled DNA. Does not activate transcription on linear DNA. Probably not involved in DNA repair.</text>
</comment>
<dbReference type="InterPro" id="IPR023949">
    <property type="entry name" value="Helicase_RapA"/>
</dbReference>
<dbReference type="NCBIfam" id="NF003426">
    <property type="entry name" value="PRK04914.1"/>
    <property type="match status" value="1"/>
</dbReference>
<dbReference type="Pfam" id="PF00271">
    <property type="entry name" value="Helicase_C"/>
    <property type="match status" value="1"/>
</dbReference>
<dbReference type="InterPro" id="IPR000330">
    <property type="entry name" value="SNF2_N"/>
</dbReference>
<dbReference type="SUPFAM" id="SSF52540">
    <property type="entry name" value="P-loop containing nucleoside triphosphate hydrolases"/>
    <property type="match status" value="2"/>
</dbReference>
<comment type="similarity">
    <text evidence="9">Belongs to the SNF2/RAD54 helicase family. RapA subfamily.</text>
</comment>
<dbReference type="STRING" id="650891.SAMN05216203_3175"/>
<keyword evidence="13" id="KW-1185">Reference proteome</keyword>
<keyword evidence="3 9" id="KW-0347">Helicase</keyword>
<dbReference type="RefSeq" id="WP_092015404.1">
    <property type="nucleotide sequence ID" value="NZ_FOYW01000003.1"/>
</dbReference>
<evidence type="ECO:0000313" key="12">
    <source>
        <dbReference type="EMBL" id="SFR81415.1"/>
    </source>
</evidence>
<dbReference type="Gene3D" id="3.30.360.80">
    <property type="match status" value="1"/>
</dbReference>
<keyword evidence="2 9" id="KW-0378">Hydrolase</keyword>
<dbReference type="CDD" id="cd18011">
    <property type="entry name" value="DEXDc_RapA"/>
    <property type="match status" value="1"/>
</dbReference>
<dbReference type="OrthoDB" id="9814088at2"/>
<dbReference type="InterPro" id="IPR040765">
    <property type="entry name" value="Tudor_1_RapA"/>
</dbReference>
<proteinExistence type="inferred from homology"/>
<dbReference type="Pfam" id="PF18337">
    <property type="entry name" value="Tudor_RapA"/>
    <property type="match status" value="1"/>
</dbReference>
<dbReference type="Gene3D" id="3.40.50.300">
    <property type="entry name" value="P-loop containing nucleotide triphosphate hydrolases"/>
    <property type="match status" value="1"/>
</dbReference>
<comment type="subunit">
    <text evidence="9">Interacts with the RNAP. Has a higher affinity for the core RNAP than for the holoenzyme. Its ATPase activity is stimulated by binding to RNAP.</text>
</comment>
<dbReference type="PANTHER" id="PTHR45766">
    <property type="entry name" value="DNA ANNEALING HELICASE AND ENDONUCLEASE ZRANB3 FAMILY MEMBER"/>
    <property type="match status" value="1"/>
</dbReference>
<feature type="domain" description="Helicase ATP-binding" evidence="10">
    <location>
        <begin position="165"/>
        <end position="344"/>
    </location>
</feature>
<dbReference type="InterPro" id="IPR049730">
    <property type="entry name" value="SNF2/RAD54-like_C"/>
</dbReference>
<dbReference type="Gene3D" id="2.30.30.930">
    <property type="match status" value="1"/>
</dbReference>
<dbReference type="GO" id="GO:0016817">
    <property type="term" value="F:hydrolase activity, acting on acid anhydrides"/>
    <property type="evidence" value="ECO:0007669"/>
    <property type="project" value="InterPro"/>
</dbReference>
<evidence type="ECO:0000256" key="8">
    <source>
        <dbReference type="ARBA" id="ARBA00023163"/>
    </source>
</evidence>
<dbReference type="AlphaFoldDB" id="A0A1I6JR19"/>
<dbReference type="SMART" id="SM00490">
    <property type="entry name" value="HELICc"/>
    <property type="match status" value="1"/>
</dbReference>
<dbReference type="InterPro" id="IPR040766">
    <property type="entry name" value="Tudor_2_RapA"/>
</dbReference>
<feature type="domain" description="Helicase C-terminal" evidence="11">
    <location>
        <begin position="478"/>
        <end position="633"/>
    </location>
</feature>
<dbReference type="InterPro" id="IPR057342">
    <property type="entry name" value="DEXDc_RapA"/>
</dbReference>
<dbReference type="PROSITE" id="PS51194">
    <property type="entry name" value="HELICASE_CTER"/>
    <property type="match status" value="1"/>
</dbReference>
<dbReference type="Gene3D" id="2.30.30.140">
    <property type="match status" value="1"/>
</dbReference>
<dbReference type="Pfam" id="PF18339">
    <property type="entry name" value="Tudor_1_RapA"/>
    <property type="match status" value="1"/>
</dbReference>
<evidence type="ECO:0000256" key="5">
    <source>
        <dbReference type="ARBA" id="ARBA00023015"/>
    </source>
</evidence>
<evidence type="ECO:0000256" key="1">
    <source>
        <dbReference type="ARBA" id="ARBA00022741"/>
    </source>
</evidence>
<keyword evidence="5 9" id="KW-0805">Transcription regulation</keyword>
<dbReference type="InterPro" id="IPR027417">
    <property type="entry name" value="P-loop_NTPase"/>
</dbReference>
<dbReference type="GO" id="GO:0004386">
    <property type="term" value="F:helicase activity"/>
    <property type="evidence" value="ECO:0007669"/>
    <property type="project" value="UniProtKB-UniRule"/>
</dbReference>
<evidence type="ECO:0000256" key="9">
    <source>
        <dbReference type="HAMAP-Rule" id="MF_01821"/>
    </source>
</evidence>
<dbReference type="EC" id="3.6.4.-" evidence="9"/>
<feature type="short sequence motif" description="DEAH box" evidence="9">
    <location>
        <begin position="290"/>
        <end position="293"/>
    </location>
</feature>
<organism evidence="12 13">
    <name type="scientific">Marinobacter daqiaonensis</name>
    <dbReference type="NCBI Taxonomy" id="650891"/>
    <lineage>
        <taxon>Bacteria</taxon>
        <taxon>Pseudomonadati</taxon>
        <taxon>Pseudomonadota</taxon>
        <taxon>Gammaproteobacteria</taxon>
        <taxon>Pseudomonadales</taxon>
        <taxon>Marinobacteraceae</taxon>
        <taxon>Marinobacter</taxon>
    </lineage>
</organism>
<feature type="binding site" evidence="9">
    <location>
        <begin position="178"/>
        <end position="185"/>
    </location>
    <ligand>
        <name>ATP</name>
        <dbReference type="ChEBI" id="CHEBI:30616"/>
    </ligand>
</feature>
<accession>A0A1I6JR19</accession>
<keyword evidence="1 9" id="KW-0547">Nucleotide-binding</keyword>
<keyword evidence="8 9" id="KW-0804">Transcription</keyword>
<dbReference type="Gene3D" id="6.10.140.1500">
    <property type="match status" value="1"/>
</dbReference>
<evidence type="ECO:0000256" key="6">
    <source>
        <dbReference type="ARBA" id="ARBA00023125"/>
    </source>
</evidence>
<dbReference type="CDD" id="cd18793">
    <property type="entry name" value="SF2_C_SNF"/>
    <property type="match status" value="1"/>
</dbReference>
<evidence type="ECO:0000256" key="2">
    <source>
        <dbReference type="ARBA" id="ARBA00022801"/>
    </source>
</evidence>
<dbReference type="GO" id="GO:0005524">
    <property type="term" value="F:ATP binding"/>
    <property type="evidence" value="ECO:0007669"/>
    <property type="project" value="UniProtKB-UniRule"/>
</dbReference>
<evidence type="ECO:0000259" key="10">
    <source>
        <dbReference type="PROSITE" id="PS51192"/>
    </source>
</evidence>
<dbReference type="InterPro" id="IPR001650">
    <property type="entry name" value="Helicase_C-like"/>
</dbReference>
<dbReference type="Gene3D" id="3.40.50.10810">
    <property type="entry name" value="Tandem AAA-ATPase domain"/>
    <property type="match status" value="1"/>
</dbReference>
<dbReference type="InterPro" id="IPR022737">
    <property type="entry name" value="RapA_C"/>
</dbReference>
<keyword evidence="4 9" id="KW-0067">ATP-binding</keyword>
<dbReference type="PROSITE" id="PS51192">
    <property type="entry name" value="HELICASE_ATP_BIND_1"/>
    <property type="match status" value="1"/>
</dbReference>
<dbReference type="Proteomes" id="UP000198644">
    <property type="component" value="Unassembled WGS sequence"/>
</dbReference>
<evidence type="ECO:0000256" key="4">
    <source>
        <dbReference type="ARBA" id="ARBA00022840"/>
    </source>
</evidence>